<dbReference type="InterPro" id="IPR043137">
    <property type="entry name" value="GGT_ssub_C"/>
</dbReference>
<dbReference type="InterPro" id="IPR052896">
    <property type="entry name" value="GGT-like_enzyme"/>
</dbReference>
<dbReference type="Gene3D" id="3.60.20.40">
    <property type="match status" value="1"/>
</dbReference>
<dbReference type="OrthoDB" id="9781342at2"/>
<dbReference type="AlphaFoldDB" id="A0A512N2M5"/>
<accession>A0A512N2M5</accession>
<dbReference type="RefSeq" id="WP_147145636.1">
    <property type="nucleotide sequence ID" value="NZ_BKAJ01000004.1"/>
</dbReference>
<dbReference type="InterPro" id="IPR043138">
    <property type="entry name" value="GGT_lsub"/>
</dbReference>
<keyword evidence="3" id="KW-1185">Reference proteome</keyword>
<name>A0A512N2M5_9HYPH</name>
<feature type="region of interest" description="Disordered" evidence="1">
    <location>
        <begin position="411"/>
        <end position="442"/>
    </location>
</feature>
<reference evidence="2 3" key="1">
    <citation type="submission" date="2019-07" db="EMBL/GenBank/DDBJ databases">
        <title>Whole genome shotgun sequence of Reyranella soli NBRC 108950.</title>
        <authorList>
            <person name="Hosoyama A."/>
            <person name="Uohara A."/>
            <person name="Ohji S."/>
            <person name="Ichikawa N."/>
        </authorList>
    </citation>
    <scope>NUCLEOTIDE SEQUENCE [LARGE SCALE GENOMIC DNA]</scope>
    <source>
        <strain evidence="2 3">NBRC 108950</strain>
    </source>
</reference>
<evidence type="ECO:0000313" key="3">
    <source>
        <dbReference type="Proteomes" id="UP000321058"/>
    </source>
</evidence>
<dbReference type="EMBL" id="BKAJ01000004">
    <property type="protein sequence ID" value="GEP53245.1"/>
    <property type="molecule type" value="Genomic_DNA"/>
</dbReference>
<organism evidence="2 3">
    <name type="scientific">Reyranella soli</name>
    <dbReference type="NCBI Taxonomy" id="1230389"/>
    <lineage>
        <taxon>Bacteria</taxon>
        <taxon>Pseudomonadati</taxon>
        <taxon>Pseudomonadota</taxon>
        <taxon>Alphaproteobacteria</taxon>
        <taxon>Hyphomicrobiales</taxon>
        <taxon>Reyranellaceae</taxon>
        <taxon>Reyranella</taxon>
    </lineage>
</organism>
<dbReference type="Proteomes" id="UP000321058">
    <property type="component" value="Unassembled WGS sequence"/>
</dbReference>
<dbReference type="PANTHER" id="PTHR43881:SF1">
    <property type="entry name" value="GAMMA-GLUTAMYLTRANSPEPTIDASE (AFU_ORTHOLOGUE AFUA_4G13580)"/>
    <property type="match status" value="1"/>
</dbReference>
<dbReference type="Gene3D" id="1.10.246.130">
    <property type="match status" value="1"/>
</dbReference>
<gene>
    <name evidence="2" type="ORF">RSO01_04110</name>
</gene>
<dbReference type="Pfam" id="PF01019">
    <property type="entry name" value="G_glu_transpept"/>
    <property type="match status" value="1"/>
</dbReference>
<sequence length="571" mass="61612">MPSARPTLYGSRHAVSAGHYLAAAAGFAILEAGGNAIDAGCAAGIALAVLHPDEVNVAGVAPIMIRTGQGKVVTIAGLGHWPKRFPADLFMREHGGKMPLGILRTVVPAAPDAWITALSDYGTMSFGDVASAAVRYAREGFAVFEYMATMIKQYEDGYRSWPSNAAIFLPGGKLPRVGDRFVQSDLAGTLQYMIDQERAASTRGRLAGLAAARAAFYCGDIAETIVRYHEENGGYLARDDLANFHCRYEEPVQVRWRDFEVFTCGPWCQGPMLAQALRMIEAAGGLKGMAHNSPDYIHLITEIMKAACADREYRYGDPLFVDVGMDDLLSDAHVSARVSAIDRERAMPDMPPPIGRYPGNMPPPVAASSAKSDAVVEPDTSYCCAVDRWGNAMSATPSDGSWRSPVIPGLGIVPSGRGTQSRPDPGHPSGVAPGKRPRLTPNPAIAVRDDGSVMPFGAPGGDVQVQAMLQVFLNSFHFGMDIQEAIEQPRFATFSFPNSFAPYTHLPGRLNIEDRLPAATIEELRRRGHDVEMWPALTRRACSVEAILLDSRTGFLRAGADFRQPAYAMVS</sequence>
<comment type="caution">
    <text evidence="2">The sequence shown here is derived from an EMBL/GenBank/DDBJ whole genome shotgun (WGS) entry which is preliminary data.</text>
</comment>
<evidence type="ECO:0000256" key="1">
    <source>
        <dbReference type="SAM" id="MobiDB-lite"/>
    </source>
</evidence>
<dbReference type="InterPro" id="IPR029055">
    <property type="entry name" value="Ntn_hydrolases_N"/>
</dbReference>
<proteinExistence type="predicted"/>
<dbReference type="PANTHER" id="PTHR43881">
    <property type="entry name" value="GAMMA-GLUTAMYLTRANSPEPTIDASE (AFU_ORTHOLOGUE AFUA_4G13580)"/>
    <property type="match status" value="1"/>
</dbReference>
<evidence type="ECO:0000313" key="2">
    <source>
        <dbReference type="EMBL" id="GEP53245.1"/>
    </source>
</evidence>
<dbReference type="SUPFAM" id="SSF56235">
    <property type="entry name" value="N-terminal nucleophile aminohydrolases (Ntn hydrolases)"/>
    <property type="match status" value="1"/>
</dbReference>
<protein>
    <submittedName>
        <fullName evidence="2">Gamma-glutamyltranspeptidase</fullName>
    </submittedName>
</protein>
<dbReference type="PRINTS" id="PR01210">
    <property type="entry name" value="GGTRANSPTASE"/>
</dbReference>